<organism evidence="8 9">
    <name type="scientific">Leucocoprinus birnbaumii</name>
    <dbReference type="NCBI Taxonomy" id="56174"/>
    <lineage>
        <taxon>Eukaryota</taxon>
        <taxon>Fungi</taxon>
        <taxon>Dikarya</taxon>
        <taxon>Basidiomycota</taxon>
        <taxon>Agaricomycotina</taxon>
        <taxon>Agaricomycetes</taxon>
        <taxon>Agaricomycetidae</taxon>
        <taxon>Agaricales</taxon>
        <taxon>Agaricineae</taxon>
        <taxon>Agaricaceae</taxon>
        <taxon>Leucocoprinus</taxon>
    </lineage>
</organism>
<evidence type="ECO:0000256" key="4">
    <source>
        <dbReference type="ARBA" id="ARBA00022801"/>
    </source>
</evidence>
<sequence length="514" mass="57181">MRNFVSLALLALASVPASLGFGGAMEGLEEAMEMQREQVERLNAMMNTKVNSANQRRAPSAGLPFNNPKAKKFFVDGTKIPDVKFDAGPSWAGLLPISGDPRETRKLFFWFWPAANPNSSKDLVFWTNGGPGCSSLEGFLQENGPISWSWGQAEPTPNPFSWTNLANVLWVEQPVGTGFTQGVTNITNDDQLAEELMGFLGQFFEVFDELKGSNFYLTGESYAGYYVPYIANWIYEHPGLPVDLKGIWIADPSLSSGLVQQDIPALRFAQANKNVFPFNSSFWAELQSISDNCGFTDYLDKFLTYPPKGPLPLVGTNGGSSTASECRIFRMIQRAVGVLNPAFNIYRVTDTFPNLWSVLGFPRATQEFIYFNRTDVQDAIHAPHMEWEICSDRNVYVRGDQSPPSMLSGVMPNVIEKSERVVVVHGLADMILIAEGTRIAIQNMTWNGAQGFQTPIEPESFTVDGFGVFGHTHTERNLTYVEFFYSGHMTPQFVPWAAFNTMSYLLGRQDSVST</sequence>
<accession>A0AAD5YXV6</accession>
<dbReference type="InterPro" id="IPR018202">
    <property type="entry name" value="Ser_caboxypep_ser_AS"/>
</dbReference>
<dbReference type="EMBL" id="JANIEX010000212">
    <property type="protein sequence ID" value="KAJ3570905.1"/>
    <property type="molecule type" value="Genomic_DNA"/>
</dbReference>
<keyword evidence="7" id="KW-0175">Coiled coil</keyword>
<dbReference type="SUPFAM" id="SSF53474">
    <property type="entry name" value="alpha/beta-Hydrolases"/>
    <property type="match status" value="1"/>
</dbReference>
<dbReference type="AlphaFoldDB" id="A0AAD5YXV6"/>
<evidence type="ECO:0000256" key="1">
    <source>
        <dbReference type="ARBA" id="ARBA00009431"/>
    </source>
</evidence>
<evidence type="ECO:0000313" key="9">
    <source>
        <dbReference type="Proteomes" id="UP001213000"/>
    </source>
</evidence>
<protein>
    <recommendedName>
        <fullName evidence="6">Carboxypeptidase</fullName>
        <ecNumber evidence="6">3.4.16.-</ecNumber>
    </recommendedName>
</protein>
<comment type="caution">
    <text evidence="8">The sequence shown here is derived from an EMBL/GenBank/DDBJ whole genome shotgun (WGS) entry which is preliminary data.</text>
</comment>
<keyword evidence="4 6" id="KW-0378">Hydrolase</keyword>
<keyword evidence="6" id="KW-0732">Signal</keyword>
<proteinExistence type="inferred from homology"/>
<dbReference type="PRINTS" id="PR00724">
    <property type="entry name" value="CRBOXYPTASEC"/>
</dbReference>
<dbReference type="PANTHER" id="PTHR11802">
    <property type="entry name" value="SERINE PROTEASE FAMILY S10 SERINE CARBOXYPEPTIDASE"/>
    <property type="match status" value="1"/>
</dbReference>
<comment type="similarity">
    <text evidence="1 6">Belongs to the peptidase S10 family.</text>
</comment>
<keyword evidence="9" id="KW-1185">Reference proteome</keyword>
<evidence type="ECO:0000256" key="2">
    <source>
        <dbReference type="ARBA" id="ARBA00022645"/>
    </source>
</evidence>
<keyword evidence="3 6" id="KW-0645">Protease</keyword>
<dbReference type="InterPro" id="IPR029058">
    <property type="entry name" value="AB_hydrolase_fold"/>
</dbReference>
<reference evidence="8" key="1">
    <citation type="submission" date="2022-07" db="EMBL/GenBank/DDBJ databases">
        <title>Genome Sequence of Leucocoprinus birnbaumii.</title>
        <authorList>
            <person name="Buettner E."/>
        </authorList>
    </citation>
    <scope>NUCLEOTIDE SEQUENCE</scope>
    <source>
        <strain evidence="8">VT141</strain>
    </source>
</reference>
<dbReference type="Pfam" id="PF00450">
    <property type="entry name" value="Peptidase_S10"/>
    <property type="match status" value="1"/>
</dbReference>
<dbReference type="GO" id="GO:0006508">
    <property type="term" value="P:proteolysis"/>
    <property type="evidence" value="ECO:0007669"/>
    <property type="project" value="UniProtKB-KW"/>
</dbReference>
<evidence type="ECO:0000256" key="5">
    <source>
        <dbReference type="ARBA" id="ARBA00023180"/>
    </source>
</evidence>
<evidence type="ECO:0000256" key="6">
    <source>
        <dbReference type="RuleBase" id="RU361156"/>
    </source>
</evidence>
<feature type="coiled-coil region" evidence="7">
    <location>
        <begin position="25"/>
        <end position="56"/>
    </location>
</feature>
<dbReference type="PANTHER" id="PTHR11802:SF479">
    <property type="entry name" value="CARBOXYPEPTIDASE"/>
    <property type="match status" value="1"/>
</dbReference>
<evidence type="ECO:0000256" key="3">
    <source>
        <dbReference type="ARBA" id="ARBA00022670"/>
    </source>
</evidence>
<evidence type="ECO:0000313" key="8">
    <source>
        <dbReference type="EMBL" id="KAJ3570905.1"/>
    </source>
</evidence>
<feature type="chain" id="PRO_5041782835" description="Carboxypeptidase" evidence="6">
    <location>
        <begin position="21"/>
        <end position="514"/>
    </location>
</feature>
<name>A0AAD5YXV6_9AGAR</name>
<dbReference type="PROSITE" id="PS00131">
    <property type="entry name" value="CARBOXYPEPT_SER_SER"/>
    <property type="match status" value="1"/>
</dbReference>
<keyword evidence="5" id="KW-0325">Glycoprotein</keyword>
<gene>
    <name evidence="8" type="ORF">NP233_g4099</name>
</gene>
<dbReference type="EC" id="3.4.16.-" evidence="6"/>
<dbReference type="InterPro" id="IPR001563">
    <property type="entry name" value="Peptidase_S10"/>
</dbReference>
<dbReference type="Gene3D" id="3.40.50.1820">
    <property type="entry name" value="alpha/beta hydrolase"/>
    <property type="match status" value="1"/>
</dbReference>
<evidence type="ECO:0000256" key="7">
    <source>
        <dbReference type="SAM" id="Coils"/>
    </source>
</evidence>
<dbReference type="GO" id="GO:0004185">
    <property type="term" value="F:serine-type carboxypeptidase activity"/>
    <property type="evidence" value="ECO:0007669"/>
    <property type="project" value="UniProtKB-UniRule"/>
</dbReference>
<feature type="signal peptide" evidence="6">
    <location>
        <begin position="1"/>
        <end position="20"/>
    </location>
</feature>
<dbReference type="Proteomes" id="UP001213000">
    <property type="component" value="Unassembled WGS sequence"/>
</dbReference>
<keyword evidence="2 6" id="KW-0121">Carboxypeptidase</keyword>